<comment type="caution">
    <text evidence="1">The sequence shown here is derived from an EMBL/GenBank/DDBJ whole genome shotgun (WGS) entry which is preliminary data.</text>
</comment>
<accession>A0A2M9R6N6</accession>
<dbReference type="AlphaFoldDB" id="A0A2M9R6N6"/>
<evidence type="ECO:0000313" key="2">
    <source>
        <dbReference type="Proteomes" id="UP000231960"/>
    </source>
</evidence>
<organism evidence="1 2">
    <name type="scientific">Avrilella dinanensis</name>
    <dbReference type="NCBI Taxonomy" id="2008672"/>
    <lineage>
        <taxon>Bacteria</taxon>
        <taxon>Pseudomonadati</taxon>
        <taxon>Bacteroidota</taxon>
        <taxon>Flavobacteriia</taxon>
        <taxon>Flavobacteriales</taxon>
        <taxon>Flavobacteriaceae</taxon>
        <taxon>Avrilella</taxon>
    </lineage>
</organism>
<reference evidence="1 2" key="1">
    <citation type="submission" date="2017-06" db="EMBL/GenBank/DDBJ databases">
        <title>Description of Avrilella dinanensis gen. nov. sp. nov.</title>
        <authorList>
            <person name="Leyer C."/>
            <person name="Sassi M."/>
            <person name="Minet J."/>
            <person name="Kayal S."/>
            <person name="Cattoir V."/>
        </authorList>
    </citation>
    <scope>NUCLEOTIDE SEQUENCE [LARGE SCALE GENOMIC DNA]</scope>
    <source>
        <strain evidence="1 2">UR159</strain>
    </source>
</reference>
<sequence length="111" mass="12812">MLFKPILPLVEYVVFYDYIKNELCVNKDKPELKCNGKCHLMKEMAKASDNPESGQDKKHFSVETNIIFLDEAKEICIEHIFVSGLQPKINSAYNNLYLYTETISVFHPPVV</sequence>
<evidence type="ECO:0000313" key="1">
    <source>
        <dbReference type="EMBL" id="PJR04538.1"/>
    </source>
</evidence>
<protein>
    <submittedName>
        <fullName evidence="1">Uncharacterized protein</fullName>
    </submittedName>
</protein>
<dbReference type="OrthoDB" id="980645at2"/>
<keyword evidence="2" id="KW-1185">Reference proteome</keyword>
<dbReference type="EMBL" id="NIPO01000001">
    <property type="protein sequence ID" value="PJR04538.1"/>
    <property type="molecule type" value="Genomic_DNA"/>
</dbReference>
<gene>
    <name evidence="1" type="ORF">CDL10_08270</name>
</gene>
<dbReference type="Proteomes" id="UP000231960">
    <property type="component" value="Unassembled WGS sequence"/>
</dbReference>
<proteinExistence type="predicted"/>
<name>A0A2M9R6N6_9FLAO</name>